<dbReference type="InterPro" id="IPR022764">
    <property type="entry name" value="Peptidase_S54_rhomboid_dom"/>
</dbReference>
<dbReference type="EMBL" id="JAUFQU010000001">
    <property type="protein sequence ID" value="MDN3706429.1"/>
    <property type="molecule type" value="Genomic_DNA"/>
</dbReference>
<evidence type="ECO:0000313" key="9">
    <source>
        <dbReference type="EMBL" id="MDN3706429.1"/>
    </source>
</evidence>
<evidence type="ECO:0000256" key="4">
    <source>
        <dbReference type="ARBA" id="ARBA00022801"/>
    </source>
</evidence>
<evidence type="ECO:0000256" key="2">
    <source>
        <dbReference type="ARBA" id="ARBA00009045"/>
    </source>
</evidence>
<feature type="transmembrane region" description="Helical" evidence="7">
    <location>
        <begin position="103"/>
        <end position="124"/>
    </location>
</feature>
<organism evidence="9 10">
    <name type="scientific">Paenimyroides ceti</name>
    <dbReference type="NCBI Taxonomy" id="395087"/>
    <lineage>
        <taxon>Bacteria</taxon>
        <taxon>Pseudomonadati</taxon>
        <taxon>Bacteroidota</taxon>
        <taxon>Flavobacteriia</taxon>
        <taxon>Flavobacteriales</taxon>
        <taxon>Flavobacteriaceae</taxon>
        <taxon>Paenimyroides</taxon>
    </lineage>
</organism>
<feature type="transmembrane region" description="Helical" evidence="7">
    <location>
        <begin position="162"/>
        <end position="181"/>
    </location>
</feature>
<keyword evidence="6 7" id="KW-0472">Membrane</keyword>
<feature type="domain" description="Peptidase S54 rhomboid" evidence="8">
    <location>
        <begin position="39"/>
        <end position="181"/>
    </location>
</feature>
<dbReference type="InterPro" id="IPR035952">
    <property type="entry name" value="Rhomboid-like_sf"/>
</dbReference>
<reference evidence="10" key="1">
    <citation type="journal article" date="2019" name="Int. J. Syst. Evol. Microbiol.">
        <title>The Global Catalogue of Microorganisms (GCM) 10K type strain sequencing project: providing services to taxonomists for standard genome sequencing and annotation.</title>
        <authorList>
            <consortium name="The Broad Institute Genomics Platform"/>
            <consortium name="The Broad Institute Genome Sequencing Center for Infectious Disease"/>
            <person name="Wu L."/>
            <person name="Ma J."/>
        </authorList>
    </citation>
    <scope>NUCLEOTIDE SEQUENCE [LARGE SCALE GENOMIC DNA]</scope>
    <source>
        <strain evidence="10">CECT 7184</strain>
    </source>
</reference>
<evidence type="ECO:0000256" key="1">
    <source>
        <dbReference type="ARBA" id="ARBA00004141"/>
    </source>
</evidence>
<feature type="transmembrane region" description="Helical" evidence="7">
    <location>
        <begin position="130"/>
        <end position="150"/>
    </location>
</feature>
<proteinExistence type="inferred from homology"/>
<dbReference type="EC" id="3.4.21.105" evidence="9"/>
<name>A0ABT8CPJ0_9FLAO</name>
<dbReference type="PANTHER" id="PTHR43731">
    <property type="entry name" value="RHOMBOID PROTEASE"/>
    <property type="match status" value="1"/>
</dbReference>
<dbReference type="InterPro" id="IPR050925">
    <property type="entry name" value="Rhomboid_protease_S54"/>
</dbReference>
<comment type="caution">
    <text evidence="9">The sequence shown here is derived from an EMBL/GenBank/DDBJ whole genome shotgun (WGS) entry which is preliminary data.</text>
</comment>
<dbReference type="Pfam" id="PF01694">
    <property type="entry name" value="Rhomboid"/>
    <property type="match status" value="1"/>
</dbReference>
<evidence type="ECO:0000256" key="7">
    <source>
        <dbReference type="SAM" id="Phobius"/>
    </source>
</evidence>
<dbReference type="Gene3D" id="1.20.1540.10">
    <property type="entry name" value="Rhomboid-like"/>
    <property type="match status" value="1"/>
</dbReference>
<keyword evidence="3 7" id="KW-0812">Transmembrane</keyword>
<keyword evidence="9" id="KW-0645">Protease</keyword>
<dbReference type="GO" id="GO:0008233">
    <property type="term" value="F:peptidase activity"/>
    <property type="evidence" value="ECO:0007669"/>
    <property type="project" value="UniProtKB-KW"/>
</dbReference>
<keyword evidence="4 9" id="KW-0378">Hydrolase</keyword>
<evidence type="ECO:0000256" key="5">
    <source>
        <dbReference type="ARBA" id="ARBA00022989"/>
    </source>
</evidence>
<evidence type="ECO:0000259" key="8">
    <source>
        <dbReference type="Pfam" id="PF01694"/>
    </source>
</evidence>
<protein>
    <submittedName>
        <fullName evidence="9">Rhomboid family intramembrane serine protease</fullName>
        <ecNumber evidence="9">3.4.21.105</ecNumber>
    </submittedName>
</protein>
<dbReference type="Proteomes" id="UP001242368">
    <property type="component" value="Unassembled WGS sequence"/>
</dbReference>
<keyword evidence="5 7" id="KW-1133">Transmembrane helix</keyword>
<sequence>MNLLLIAIFAAVGIVSFKGFNDPAFFDKYKFNIARIQNGEKYRLLTSGFLHADIAHLFFNLLTLYFFAPVVINYFGDGIFILIYMVSLLAGNLFTLKIHESQPYYSAIGASGAIMGVLYAAILINPTMSLYLFFIPIPIPAYIVGVGYLLYSIYGMKRQNDLIGHTAHLGGALAGLFVTILYDYQLIVANVMITLLLFIPIILLIVMLKKR</sequence>
<keyword evidence="10" id="KW-1185">Reference proteome</keyword>
<evidence type="ECO:0000256" key="3">
    <source>
        <dbReference type="ARBA" id="ARBA00022692"/>
    </source>
</evidence>
<feature type="transmembrane region" description="Helical" evidence="7">
    <location>
        <begin position="66"/>
        <end position="91"/>
    </location>
</feature>
<evidence type="ECO:0000313" key="10">
    <source>
        <dbReference type="Proteomes" id="UP001242368"/>
    </source>
</evidence>
<dbReference type="GO" id="GO:0006508">
    <property type="term" value="P:proteolysis"/>
    <property type="evidence" value="ECO:0007669"/>
    <property type="project" value="UniProtKB-KW"/>
</dbReference>
<evidence type="ECO:0000256" key="6">
    <source>
        <dbReference type="ARBA" id="ARBA00023136"/>
    </source>
</evidence>
<comment type="similarity">
    <text evidence="2">Belongs to the peptidase S54 family.</text>
</comment>
<dbReference type="PANTHER" id="PTHR43731:SF14">
    <property type="entry name" value="PRESENILIN-ASSOCIATED RHOMBOID-LIKE PROTEIN, MITOCHONDRIAL"/>
    <property type="match status" value="1"/>
</dbReference>
<feature type="transmembrane region" description="Helical" evidence="7">
    <location>
        <begin position="187"/>
        <end position="208"/>
    </location>
</feature>
<comment type="subcellular location">
    <subcellularLocation>
        <location evidence="1">Membrane</location>
        <topology evidence="1">Multi-pass membrane protein</topology>
    </subcellularLocation>
</comment>
<gene>
    <name evidence="9" type="ORF">QW060_04725</name>
</gene>
<accession>A0ABT8CPJ0</accession>
<dbReference type="SUPFAM" id="SSF144091">
    <property type="entry name" value="Rhomboid-like"/>
    <property type="match status" value="1"/>
</dbReference>
<dbReference type="RefSeq" id="WP_290362502.1">
    <property type="nucleotide sequence ID" value="NZ_JAUFQU010000001.1"/>
</dbReference>